<keyword evidence="4 11" id="KW-0812">Transmembrane</keyword>
<dbReference type="Pfam" id="PF00005">
    <property type="entry name" value="ABC_tran"/>
    <property type="match status" value="1"/>
</dbReference>
<evidence type="ECO:0000256" key="1">
    <source>
        <dbReference type="ARBA" id="ARBA00004651"/>
    </source>
</evidence>
<dbReference type="InterPro" id="IPR003439">
    <property type="entry name" value="ABC_transporter-like_ATP-bd"/>
</dbReference>
<evidence type="ECO:0000256" key="6">
    <source>
        <dbReference type="ARBA" id="ARBA00022840"/>
    </source>
</evidence>
<keyword evidence="6 14" id="KW-0067">ATP-binding</keyword>
<dbReference type="Proteomes" id="UP001320119">
    <property type="component" value="Chromosome"/>
</dbReference>
<dbReference type="FunFam" id="3.40.50.300:FF:000218">
    <property type="entry name" value="Multidrug ABC transporter ATP-binding protein"/>
    <property type="match status" value="1"/>
</dbReference>
<keyword evidence="10 11" id="KW-0472">Membrane</keyword>
<dbReference type="InterPro" id="IPR036640">
    <property type="entry name" value="ABC1_TM_sf"/>
</dbReference>
<dbReference type="PROSITE" id="PS00211">
    <property type="entry name" value="ABC_TRANSPORTER_1"/>
    <property type="match status" value="1"/>
</dbReference>
<dbReference type="Gene3D" id="3.40.50.300">
    <property type="entry name" value="P-loop containing nucleotide triphosphate hydrolases"/>
    <property type="match status" value="1"/>
</dbReference>
<evidence type="ECO:0000259" key="12">
    <source>
        <dbReference type="PROSITE" id="PS50893"/>
    </source>
</evidence>
<feature type="transmembrane region" description="Helical" evidence="11">
    <location>
        <begin position="64"/>
        <end position="88"/>
    </location>
</feature>
<evidence type="ECO:0000256" key="5">
    <source>
        <dbReference type="ARBA" id="ARBA00022741"/>
    </source>
</evidence>
<evidence type="ECO:0000256" key="7">
    <source>
        <dbReference type="ARBA" id="ARBA00022967"/>
    </source>
</evidence>
<keyword evidence="5" id="KW-0547">Nucleotide-binding</keyword>
<feature type="domain" description="ABC transporter" evidence="12">
    <location>
        <begin position="340"/>
        <end position="574"/>
    </location>
</feature>
<dbReference type="GO" id="GO:0005886">
    <property type="term" value="C:plasma membrane"/>
    <property type="evidence" value="ECO:0007669"/>
    <property type="project" value="UniProtKB-SubCell"/>
</dbReference>
<evidence type="ECO:0000256" key="3">
    <source>
        <dbReference type="ARBA" id="ARBA00022475"/>
    </source>
</evidence>
<dbReference type="InterPro" id="IPR027417">
    <property type="entry name" value="P-loop_NTPase"/>
</dbReference>
<feature type="transmembrane region" description="Helical" evidence="11">
    <location>
        <begin position="23"/>
        <end position="44"/>
    </location>
</feature>
<comment type="subcellular location">
    <subcellularLocation>
        <location evidence="1">Cell membrane</location>
        <topology evidence="1">Multi-pass membrane protein</topology>
    </subcellularLocation>
</comment>
<dbReference type="GO" id="GO:0016887">
    <property type="term" value="F:ATP hydrolysis activity"/>
    <property type="evidence" value="ECO:0007669"/>
    <property type="project" value="InterPro"/>
</dbReference>
<evidence type="ECO:0000313" key="15">
    <source>
        <dbReference type="Proteomes" id="UP001320119"/>
    </source>
</evidence>
<evidence type="ECO:0000256" key="4">
    <source>
        <dbReference type="ARBA" id="ARBA00022692"/>
    </source>
</evidence>
<accession>A0AAN2BL75</accession>
<keyword evidence="9" id="KW-0445">Lipid transport</keyword>
<reference evidence="14 15" key="1">
    <citation type="journal article" date="2022" name="IScience">
        <title>An ultrasensitive nanofiber-based assay for enzymatic hydrolysis and deep-sea microbial degradation of cellulose.</title>
        <authorList>
            <person name="Tsudome M."/>
            <person name="Tachioka M."/>
            <person name="Miyazaki M."/>
            <person name="Uchimura K."/>
            <person name="Tsuda M."/>
            <person name="Takaki Y."/>
            <person name="Deguchi S."/>
        </authorList>
    </citation>
    <scope>NUCLEOTIDE SEQUENCE [LARGE SCALE GENOMIC DNA]</scope>
    <source>
        <strain evidence="14 15">GE09</strain>
    </source>
</reference>
<dbReference type="KEGG" id="marq:MARGE09_P2995"/>
<dbReference type="SUPFAM" id="SSF90123">
    <property type="entry name" value="ABC transporter transmembrane region"/>
    <property type="match status" value="1"/>
</dbReference>
<evidence type="ECO:0000256" key="8">
    <source>
        <dbReference type="ARBA" id="ARBA00022989"/>
    </source>
</evidence>
<organism evidence="14 15">
    <name type="scientific">Marinagarivorans cellulosilyticus</name>
    <dbReference type="NCBI Taxonomy" id="2721545"/>
    <lineage>
        <taxon>Bacteria</taxon>
        <taxon>Pseudomonadati</taxon>
        <taxon>Pseudomonadota</taxon>
        <taxon>Gammaproteobacteria</taxon>
        <taxon>Cellvibrionales</taxon>
        <taxon>Cellvibrionaceae</taxon>
        <taxon>Marinagarivorans</taxon>
    </lineage>
</organism>
<dbReference type="Pfam" id="PF00664">
    <property type="entry name" value="ABC_membrane"/>
    <property type="match status" value="1"/>
</dbReference>
<evidence type="ECO:0000259" key="13">
    <source>
        <dbReference type="PROSITE" id="PS50929"/>
    </source>
</evidence>
<dbReference type="PANTHER" id="PTHR43394:SF1">
    <property type="entry name" value="ATP-BINDING CASSETTE SUB-FAMILY B MEMBER 10, MITOCHONDRIAL"/>
    <property type="match status" value="1"/>
</dbReference>
<dbReference type="SUPFAM" id="SSF52540">
    <property type="entry name" value="P-loop containing nucleoside triphosphate hydrolases"/>
    <property type="match status" value="1"/>
</dbReference>
<dbReference type="InterPro" id="IPR017871">
    <property type="entry name" value="ABC_transporter-like_CS"/>
</dbReference>
<dbReference type="RefSeq" id="WP_236983382.1">
    <property type="nucleotide sequence ID" value="NZ_AP023086.1"/>
</dbReference>
<dbReference type="PANTHER" id="PTHR43394">
    <property type="entry name" value="ATP-DEPENDENT PERMEASE MDL1, MITOCHONDRIAL"/>
    <property type="match status" value="1"/>
</dbReference>
<dbReference type="PROSITE" id="PS50929">
    <property type="entry name" value="ABC_TM1F"/>
    <property type="match status" value="1"/>
</dbReference>
<protein>
    <submittedName>
        <fullName evidence="14">ATP-binding cassette, subfamily B, bacterial MsbA</fullName>
    </submittedName>
</protein>
<evidence type="ECO:0000256" key="9">
    <source>
        <dbReference type="ARBA" id="ARBA00023055"/>
    </source>
</evidence>
<dbReference type="NCBIfam" id="TIGR02203">
    <property type="entry name" value="MsbA_lipidA"/>
    <property type="match status" value="1"/>
</dbReference>
<keyword evidence="2" id="KW-0813">Transport</keyword>
<dbReference type="GO" id="GO:0034040">
    <property type="term" value="F:ATPase-coupled lipid transmembrane transporter activity"/>
    <property type="evidence" value="ECO:0007669"/>
    <property type="project" value="InterPro"/>
</dbReference>
<dbReference type="CDD" id="cd18552">
    <property type="entry name" value="ABC_6TM_MsbA_like"/>
    <property type="match status" value="1"/>
</dbReference>
<feature type="transmembrane region" description="Helical" evidence="11">
    <location>
        <begin position="168"/>
        <end position="188"/>
    </location>
</feature>
<dbReference type="InterPro" id="IPR011527">
    <property type="entry name" value="ABC1_TM_dom"/>
</dbReference>
<sequence length="578" mass="63524">MTTQDKTESWPLYKRLLGYARPYRFFFVICFFGFAVMAAMEVAMAQMMEYFVDGLTTRDKDMIIWIPIAVVAARMLHGIGAFAGNFFISRVGLGVVNDMRKQLFAHMLALPCSFYDAKNSGELVSLVIYNIAQVTGSVTNAVKIALRDGFTVVGLLIYLFYVEWKLTLIFLVMAPLLAGLVSIASRYFRRLSRRMQTTMGDITHVTNEALQGYKLVKSYNGQKYESARFDKASNENTRLATKYERVASLQGPIYHIVIACSLGLILFLILLFWQDSAGSAIAYLTAAGMIAKPIRQLSSVNETIQKGLAASETIFEVLDMAKEQSQDQSNKKLSVSGGSVSFNQVSFSYGDKRAVNNINLTIEPGQTVALVGQSGSGKSTLVSLLLRFYEPESGAILIDGQPISEIALSSLRSQIAFVNQQTTLFNDTIAANIAYGEDVQLDKDGLIAAAKSANAFDFIEQQTQGFETSIGEAGDRLSGGQRQRLAVARALYKDAPILVLDEATSALDNESEKLIQEALETLQEGRTTIVIAHRLSTIENADVIVAMQNGEITEVGNHKTLLEKGGYYASLYATQFSE</sequence>
<dbReference type="GO" id="GO:0005524">
    <property type="term" value="F:ATP binding"/>
    <property type="evidence" value="ECO:0007669"/>
    <property type="project" value="UniProtKB-KW"/>
</dbReference>
<keyword evidence="3" id="KW-1003">Cell membrane</keyword>
<feature type="domain" description="ABC transmembrane type-1" evidence="13">
    <location>
        <begin position="28"/>
        <end position="306"/>
    </location>
</feature>
<keyword evidence="15" id="KW-1185">Reference proteome</keyword>
<dbReference type="InterPro" id="IPR011917">
    <property type="entry name" value="ABC_transpr_lipidA"/>
</dbReference>
<dbReference type="AlphaFoldDB" id="A0AAN2BL75"/>
<dbReference type="InterPro" id="IPR003593">
    <property type="entry name" value="AAA+_ATPase"/>
</dbReference>
<dbReference type="InterPro" id="IPR039421">
    <property type="entry name" value="Type_1_exporter"/>
</dbReference>
<evidence type="ECO:0000313" key="14">
    <source>
        <dbReference type="EMBL" id="BCD98794.1"/>
    </source>
</evidence>
<name>A0AAN2BL75_9GAMM</name>
<gene>
    <name evidence="14" type="ORF">MARGE09_P2995</name>
</gene>
<dbReference type="PROSITE" id="PS50893">
    <property type="entry name" value="ABC_TRANSPORTER_2"/>
    <property type="match status" value="1"/>
</dbReference>
<evidence type="ECO:0000256" key="10">
    <source>
        <dbReference type="ARBA" id="ARBA00023136"/>
    </source>
</evidence>
<feature type="transmembrane region" description="Helical" evidence="11">
    <location>
        <begin position="253"/>
        <end position="273"/>
    </location>
</feature>
<evidence type="ECO:0000256" key="2">
    <source>
        <dbReference type="ARBA" id="ARBA00022448"/>
    </source>
</evidence>
<proteinExistence type="predicted"/>
<keyword evidence="7" id="KW-1278">Translocase</keyword>
<dbReference type="Gene3D" id="1.20.1560.10">
    <property type="entry name" value="ABC transporter type 1, transmembrane domain"/>
    <property type="match status" value="1"/>
</dbReference>
<dbReference type="EMBL" id="AP023086">
    <property type="protein sequence ID" value="BCD98794.1"/>
    <property type="molecule type" value="Genomic_DNA"/>
</dbReference>
<feature type="transmembrane region" description="Helical" evidence="11">
    <location>
        <begin position="144"/>
        <end position="162"/>
    </location>
</feature>
<dbReference type="GO" id="GO:0015421">
    <property type="term" value="F:ABC-type oligopeptide transporter activity"/>
    <property type="evidence" value="ECO:0007669"/>
    <property type="project" value="TreeGrafter"/>
</dbReference>
<dbReference type="SMART" id="SM00382">
    <property type="entry name" value="AAA"/>
    <property type="match status" value="1"/>
</dbReference>
<keyword evidence="8 11" id="KW-1133">Transmembrane helix</keyword>
<evidence type="ECO:0000256" key="11">
    <source>
        <dbReference type="SAM" id="Phobius"/>
    </source>
</evidence>